<dbReference type="InterPro" id="IPR032710">
    <property type="entry name" value="NTF2-like_dom_sf"/>
</dbReference>
<dbReference type="AlphaFoldDB" id="A0A1M6VJ36"/>
<gene>
    <name evidence="1" type="ORF">SAMN05444267_100847</name>
</gene>
<sequence>MEEWVPVIIYNMKYLSLWAWLFIFPISSFAQKTKIMKTDITQETEIRSAIEQYYFRGIYEGNTELLKEIFHKDALLFGDIKGVPYYKTAAQYIEGVGNRISPEKSRKAFKATIISIDVINTIATAKLNVKMYDFNYYNFITFHKINGKWMIVNKTLTDVEL</sequence>
<dbReference type="EMBL" id="FRAV01000008">
    <property type="protein sequence ID" value="SHK81500.1"/>
    <property type="molecule type" value="Genomic_DNA"/>
</dbReference>
<dbReference type="STRING" id="1302687.SAMN05444267_100847"/>
<accession>A0A1M6VJ36</accession>
<reference evidence="2" key="1">
    <citation type="submission" date="2016-11" db="EMBL/GenBank/DDBJ databases">
        <authorList>
            <person name="Varghese N."/>
            <person name="Submissions S."/>
        </authorList>
    </citation>
    <scope>NUCLEOTIDE SEQUENCE [LARGE SCALE GENOMIC DNA]</scope>
    <source>
        <strain evidence="2">DSM 26899</strain>
    </source>
</reference>
<evidence type="ECO:0000313" key="2">
    <source>
        <dbReference type="Proteomes" id="UP000184364"/>
    </source>
</evidence>
<dbReference type="Proteomes" id="UP000184364">
    <property type="component" value="Unassembled WGS sequence"/>
</dbReference>
<dbReference type="SUPFAM" id="SSF54427">
    <property type="entry name" value="NTF2-like"/>
    <property type="match status" value="1"/>
</dbReference>
<keyword evidence="2" id="KW-1185">Reference proteome</keyword>
<organism evidence="1 2">
    <name type="scientific">Chryseobacterium polytrichastri</name>
    <dbReference type="NCBI Taxonomy" id="1302687"/>
    <lineage>
        <taxon>Bacteria</taxon>
        <taxon>Pseudomonadati</taxon>
        <taxon>Bacteroidota</taxon>
        <taxon>Flavobacteriia</taxon>
        <taxon>Flavobacteriales</taxon>
        <taxon>Weeksellaceae</taxon>
        <taxon>Chryseobacterium group</taxon>
        <taxon>Chryseobacterium</taxon>
    </lineage>
</organism>
<name>A0A1M6VJ36_9FLAO</name>
<dbReference type="Gene3D" id="3.10.450.50">
    <property type="match status" value="1"/>
</dbReference>
<dbReference type="InterPro" id="IPR039437">
    <property type="entry name" value="FrzH/put_lumazine-bd"/>
</dbReference>
<protein>
    <submittedName>
        <fullName evidence="1">Putative lumazine-binding</fullName>
    </submittedName>
</protein>
<dbReference type="Pfam" id="PF12893">
    <property type="entry name" value="Lumazine_bd_2"/>
    <property type="match status" value="1"/>
</dbReference>
<evidence type="ECO:0000313" key="1">
    <source>
        <dbReference type="EMBL" id="SHK81500.1"/>
    </source>
</evidence>
<proteinExistence type="predicted"/>